<dbReference type="PANTHER" id="PTHR42811">
    <property type="entry name" value="SERINE ACETYLTRANSFERASE"/>
    <property type="match status" value="1"/>
</dbReference>
<keyword evidence="7" id="KW-1185">Reference proteome</keyword>
<evidence type="ECO:0000256" key="3">
    <source>
        <dbReference type="ARBA" id="ARBA00023315"/>
    </source>
</evidence>
<dbReference type="GO" id="GO:0009001">
    <property type="term" value="F:serine O-acetyltransferase activity"/>
    <property type="evidence" value="ECO:0007669"/>
    <property type="project" value="UniProtKB-EC"/>
</dbReference>
<comment type="similarity">
    <text evidence="4">Belongs to the transferase hexapeptide repeat family.</text>
</comment>
<feature type="region of interest" description="Disordered" evidence="5">
    <location>
        <begin position="164"/>
        <end position="184"/>
    </location>
</feature>
<dbReference type="SUPFAM" id="SSF51161">
    <property type="entry name" value="Trimeric LpxA-like enzymes"/>
    <property type="match status" value="1"/>
</dbReference>
<gene>
    <name evidence="6" type="ORF">SAMN04490248_10480</name>
</gene>
<evidence type="ECO:0000256" key="4">
    <source>
        <dbReference type="PIRNR" id="PIRNR000441"/>
    </source>
</evidence>
<accession>A0A1H8P043</accession>
<reference evidence="6 7" key="1">
    <citation type="submission" date="2016-10" db="EMBL/GenBank/DDBJ databases">
        <authorList>
            <person name="de Groot N.N."/>
        </authorList>
    </citation>
    <scope>NUCLEOTIDE SEQUENCE [LARGE SCALE GENOMIC DNA]</scope>
    <source>
        <strain evidence="6 7">DSM 27842</strain>
    </source>
</reference>
<dbReference type="STRING" id="569882.SAMN04490248_10480"/>
<proteinExistence type="inferred from homology"/>
<comment type="catalytic activity">
    <reaction evidence="4">
        <text>L-serine + acetyl-CoA = O-acetyl-L-serine + CoA</text>
        <dbReference type="Rhea" id="RHEA:24560"/>
        <dbReference type="ChEBI" id="CHEBI:33384"/>
        <dbReference type="ChEBI" id="CHEBI:57287"/>
        <dbReference type="ChEBI" id="CHEBI:57288"/>
        <dbReference type="ChEBI" id="CHEBI:58340"/>
        <dbReference type="EC" id="2.3.1.30"/>
    </reaction>
</comment>
<dbReference type="GO" id="GO:0006535">
    <property type="term" value="P:cysteine biosynthetic process from serine"/>
    <property type="evidence" value="ECO:0007669"/>
    <property type="project" value="InterPro"/>
</dbReference>
<dbReference type="GO" id="GO:0005737">
    <property type="term" value="C:cytoplasm"/>
    <property type="evidence" value="ECO:0007669"/>
    <property type="project" value="InterPro"/>
</dbReference>
<dbReference type="EC" id="2.3.1.30" evidence="4"/>
<evidence type="ECO:0000313" key="7">
    <source>
        <dbReference type="Proteomes" id="UP000198893"/>
    </source>
</evidence>
<dbReference type="Gene3D" id="2.160.10.10">
    <property type="entry name" value="Hexapeptide repeat proteins"/>
    <property type="match status" value="1"/>
</dbReference>
<dbReference type="InterPro" id="IPR011004">
    <property type="entry name" value="Trimer_LpxA-like_sf"/>
</dbReference>
<evidence type="ECO:0000256" key="5">
    <source>
        <dbReference type="SAM" id="MobiDB-lite"/>
    </source>
</evidence>
<name>A0A1H8P043_9RHOB</name>
<keyword evidence="1 4" id="KW-0808">Transferase</keyword>
<sequence length="184" mass="19596">MEQDMNVSATDPDWTREAIRRFWDPGPKLLRTIRRYQAARARGGLFGWLASKYWALVHRVWSVITQSEIHLQMQIGGGLLLPHPTGIILHPDARIGPNCLIFQQVTLANAVNVGGHVDIGAGAKLMGPLRVGDNVVIGANAVVTGDVPSGVTVAGVPARVISQGASKGASSKKDGLPPRPSTQS</sequence>
<dbReference type="PROSITE" id="PS00101">
    <property type="entry name" value="HEXAPEP_TRANSFERASES"/>
    <property type="match status" value="1"/>
</dbReference>
<dbReference type="InterPro" id="IPR018357">
    <property type="entry name" value="Hexapep_transf_CS"/>
</dbReference>
<dbReference type="AlphaFoldDB" id="A0A1H8P043"/>
<keyword evidence="2" id="KW-0677">Repeat</keyword>
<dbReference type="EMBL" id="FODS01000004">
    <property type="protein sequence ID" value="SEO35131.1"/>
    <property type="molecule type" value="Genomic_DNA"/>
</dbReference>
<dbReference type="CDD" id="cd03354">
    <property type="entry name" value="LbH_SAT"/>
    <property type="match status" value="1"/>
</dbReference>
<dbReference type="Proteomes" id="UP000198893">
    <property type="component" value="Unassembled WGS sequence"/>
</dbReference>
<evidence type="ECO:0000256" key="1">
    <source>
        <dbReference type="ARBA" id="ARBA00022679"/>
    </source>
</evidence>
<dbReference type="PIRSF" id="PIRSF000441">
    <property type="entry name" value="CysE"/>
    <property type="match status" value="1"/>
</dbReference>
<evidence type="ECO:0000256" key="2">
    <source>
        <dbReference type="ARBA" id="ARBA00022737"/>
    </source>
</evidence>
<organism evidence="6 7">
    <name type="scientific">Salinihabitans flavidus</name>
    <dbReference type="NCBI Taxonomy" id="569882"/>
    <lineage>
        <taxon>Bacteria</taxon>
        <taxon>Pseudomonadati</taxon>
        <taxon>Pseudomonadota</taxon>
        <taxon>Alphaproteobacteria</taxon>
        <taxon>Rhodobacterales</taxon>
        <taxon>Roseobacteraceae</taxon>
        <taxon>Salinihabitans</taxon>
    </lineage>
</organism>
<dbReference type="InterPro" id="IPR005881">
    <property type="entry name" value="Ser_O-AcTrfase"/>
</dbReference>
<keyword evidence="3 4" id="KW-0012">Acyltransferase</keyword>
<protein>
    <recommendedName>
        <fullName evidence="4">Serine acetyltransferase</fullName>
        <ecNumber evidence="4">2.3.1.30</ecNumber>
    </recommendedName>
</protein>
<dbReference type="RefSeq" id="WP_245729365.1">
    <property type="nucleotide sequence ID" value="NZ_FODS01000004.1"/>
</dbReference>
<evidence type="ECO:0000313" key="6">
    <source>
        <dbReference type="EMBL" id="SEO35131.1"/>
    </source>
</evidence>
<dbReference type="InterPro" id="IPR045304">
    <property type="entry name" value="LbH_SAT"/>
</dbReference>